<feature type="non-terminal residue" evidence="1">
    <location>
        <position position="1"/>
    </location>
</feature>
<evidence type="ECO:0000313" key="1">
    <source>
        <dbReference type="EMBL" id="CAG8818670.1"/>
    </source>
</evidence>
<accession>A0A9N9KC34</accession>
<dbReference type="AlphaFoldDB" id="A0A9N9KC34"/>
<organism evidence="1 2">
    <name type="scientific">Dentiscutata erythropus</name>
    <dbReference type="NCBI Taxonomy" id="1348616"/>
    <lineage>
        <taxon>Eukaryota</taxon>
        <taxon>Fungi</taxon>
        <taxon>Fungi incertae sedis</taxon>
        <taxon>Mucoromycota</taxon>
        <taxon>Glomeromycotina</taxon>
        <taxon>Glomeromycetes</taxon>
        <taxon>Diversisporales</taxon>
        <taxon>Gigasporaceae</taxon>
        <taxon>Dentiscutata</taxon>
    </lineage>
</organism>
<dbReference type="Proteomes" id="UP000789405">
    <property type="component" value="Unassembled WGS sequence"/>
</dbReference>
<comment type="caution">
    <text evidence="1">The sequence shown here is derived from an EMBL/GenBank/DDBJ whole genome shotgun (WGS) entry which is preliminary data.</text>
</comment>
<dbReference type="EMBL" id="CAJVPY010056858">
    <property type="protein sequence ID" value="CAG8818670.1"/>
    <property type="molecule type" value="Genomic_DNA"/>
</dbReference>
<proteinExistence type="predicted"/>
<gene>
    <name evidence="1" type="ORF">DERYTH_LOCUS26662</name>
</gene>
<reference evidence="1" key="1">
    <citation type="submission" date="2021-06" db="EMBL/GenBank/DDBJ databases">
        <authorList>
            <person name="Kallberg Y."/>
            <person name="Tangrot J."/>
            <person name="Rosling A."/>
        </authorList>
    </citation>
    <scope>NUCLEOTIDE SEQUENCE</scope>
    <source>
        <strain evidence="1">MA453B</strain>
    </source>
</reference>
<keyword evidence="2" id="KW-1185">Reference proteome</keyword>
<name>A0A9N9KC34_9GLOM</name>
<evidence type="ECO:0000313" key="2">
    <source>
        <dbReference type="Proteomes" id="UP000789405"/>
    </source>
</evidence>
<sequence>ILVEYINGCLDIEVMIETTEKIKQIIWKSLLNNIHPAYNENQNWI</sequence>
<protein>
    <submittedName>
        <fullName evidence="1">13284_t:CDS:1</fullName>
    </submittedName>
</protein>